<dbReference type="EMBL" id="MT142885">
    <property type="protein sequence ID" value="QJA90023.1"/>
    <property type="molecule type" value="Genomic_DNA"/>
</dbReference>
<protein>
    <submittedName>
        <fullName evidence="1">Uncharacterized protein</fullName>
    </submittedName>
</protein>
<gene>
    <name evidence="1" type="ORF">MM415B02459_0011</name>
</gene>
<reference evidence="1" key="1">
    <citation type="submission" date="2020-03" db="EMBL/GenBank/DDBJ databases">
        <title>The deep terrestrial virosphere.</title>
        <authorList>
            <person name="Holmfeldt K."/>
            <person name="Nilsson E."/>
            <person name="Simone D."/>
            <person name="Lopez-Fernandez M."/>
            <person name="Wu X."/>
            <person name="de Brujin I."/>
            <person name="Lundin D."/>
            <person name="Andersson A."/>
            <person name="Bertilsson S."/>
            <person name="Dopson M."/>
        </authorList>
    </citation>
    <scope>NUCLEOTIDE SEQUENCE</scope>
    <source>
        <strain evidence="1">MM415B02459</strain>
    </source>
</reference>
<accession>A0A6M3L6L5</accession>
<proteinExistence type="predicted"/>
<name>A0A6M3L6L5_9ZZZZ</name>
<evidence type="ECO:0000313" key="1">
    <source>
        <dbReference type="EMBL" id="QJA90023.1"/>
    </source>
</evidence>
<dbReference type="AlphaFoldDB" id="A0A6M3L6L5"/>
<organism evidence="1">
    <name type="scientific">viral metagenome</name>
    <dbReference type="NCBI Taxonomy" id="1070528"/>
    <lineage>
        <taxon>unclassified sequences</taxon>
        <taxon>metagenomes</taxon>
        <taxon>organismal metagenomes</taxon>
    </lineage>
</organism>
<sequence>MADVTVTPDTRFNANPTQVHTGLKVIGGEAMLGAYETGGVAMAIPGMNNVLGVLFDPTIAGYVLRYVPSTGKVLAYKQTGASGVLAVVASGTAMAATGTFWAFGF</sequence>